<evidence type="ECO:0000313" key="1">
    <source>
        <dbReference type="EMBL" id="GAJ20163.1"/>
    </source>
</evidence>
<dbReference type="EMBL" id="BARW01040745">
    <property type="protein sequence ID" value="GAJ20163.1"/>
    <property type="molecule type" value="Genomic_DNA"/>
</dbReference>
<dbReference type="InterPro" id="IPR006311">
    <property type="entry name" value="TAT_signal"/>
</dbReference>
<dbReference type="AlphaFoldDB" id="X1URM7"/>
<dbReference type="PROSITE" id="PS51318">
    <property type="entry name" value="TAT"/>
    <property type="match status" value="1"/>
</dbReference>
<gene>
    <name evidence="1" type="ORF">S12H4_61400</name>
</gene>
<reference evidence="1" key="1">
    <citation type="journal article" date="2014" name="Front. Microbiol.">
        <title>High frequency of phylogenetically diverse reductive dehalogenase-homologous genes in deep subseafloor sedimentary metagenomes.</title>
        <authorList>
            <person name="Kawai M."/>
            <person name="Futagami T."/>
            <person name="Toyoda A."/>
            <person name="Takaki Y."/>
            <person name="Nishi S."/>
            <person name="Hori S."/>
            <person name="Arai W."/>
            <person name="Tsubouchi T."/>
            <person name="Morono Y."/>
            <person name="Uchiyama I."/>
            <person name="Ito T."/>
            <person name="Fujiyama A."/>
            <person name="Inagaki F."/>
            <person name="Takami H."/>
        </authorList>
    </citation>
    <scope>NUCLEOTIDE SEQUENCE</scope>
    <source>
        <strain evidence="1">Expedition CK06-06</strain>
    </source>
</reference>
<name>X1URM7_9ZZZZ</name>
<organism evidence="1">
    <name type="scientific">marine sediment metagenome</name>
    <dbReference type="NCBI Taxonomy" id="412755"/>
    <lineage>
        <taxon>unclassified sequences</taxon>
        <taxon>metagenomes</taxon>
        <taxon>ecological metagenomes</taxon>
    </lineage>
</organism>
<dbReference type="SUPFAM" id="SSF51735">
    <property type="entry name" value="NAD(P)-binding Rossmann-fold domains"/>
    <property type="match status" value="1"/>
</dbReference>
<sequence>MKKLTRRSFFKRTTAAAIGTMFLPNLFSRSANNKLNIAVIGVGGQGWTNISNALMTTPENQDNIVAFCDVDDVRATRTYEAYPDVKRFKDFRVMFDKMG</sequence>
<feature type="non-terminal residue" evidence="1">
    <location>
        <position position="99"/>
    </location>
</feature>
<dbReference type="Gene3D" id="3.40.50.720">
    <property type="entry name" value="NAD(P)-binding Rossmann-like Domain"/>
    <property type="match status" value="1"/>
</dbReference>
<protein>
    <recommendedName>
        <fullName evidence="2">Gfo/Idh/MocA-like oxidoreductase N-terminal domain-containing protein</fullName>
    </recommendedName>
</protein>
<evidence type="ECO:0008006" key="2">
    <source>
        <dbReference type="Google" id="ProtNLM"/>
    </source>
</evidence>
<dbReference type="InterPro" id="IPR036291">
    <property type="entry name" value="NAD(P)-bd_dom_sf"/>
</dbReference>
<proteinExistence type="predicted"/>
<comment type="caution">
    <text evidence="1">The sequence shown here is derived from an EMBL/GenBank/DDBJ whole genome shotgun (WGS) entry which is preliminary data.</text>
</comment>
<accession>X1URM7</accession>